<evidence type="ECO:0000256" key="1">
    <source>
        <dbReference type="ARBA" id="ARBA00004123"/>
    </source>
</evidence>
<keyword evidence="9" id="KW-0804">Transcription</keyword>
<comment type="caution">
    <text evidence="14">The sequence shown here is derived from an EMBL/GenBank/DDBJ whole genome shotgun (WGS) entry which is preliminary data.</text>
</comment>
<name>A0AAN9B0N7_9CAEN</name>
<dbReference type="GO" id="GO:0004402">
    <property type="term" value="F:histone acetyltransferase activity"/>
    <property type="evidence" value="ECO:0007669"/>
    <property type="project" value="InterPro"/>
</dbReference>
<dbReference type="GO" id="GO:0008270">
    <property type="term" value="F:zinc ion binding"/>
    <property type="evidence" value="ECO:0007669"/>
    <property type="project" value="UniProtKB-KW"/>
</dbReference>
<evidence type="ECO:0000256" key="6">
    <source>
        <dbReference type="ARBA" id="ARBA00022833"/>
    </source>
</evidence>
<dbReference type="InterPro" id="IPR035898">
    <property type="entry name" value="TAZ_dom_sf"/>
</dbReference>
<gene>
    <name evidence="14" type="ORF">V1264_004082</name>
</gene>
<evidence type="ECO:0000256" key="2">
    <source>
        <dbReference type="ARBA" id="ARBA00013184"/>
    </source>
</evidence>
<evidence type="ECO:0000256" key="10">
    <source>
        <dbReference type="ARBA" id="ARBA00023242"/>
    </source>
</evidence>
<dbReference type="Proteomes" id="UP001374579">
    <property type="component" value="Unassembled WGS sequence"/>
</dbReference>
<sequence length="117" mass="13266">MAKLIQRQLVLLLHAHKCQRQAMVNGEFTCRLPYCRNMKNVLNHIQICTTGKSCKVAHCASSRQIITHWKNCVRHDCPVCMPLRPVGVPNRPRVAQQPFRQGPIVAGRAPWNFVEGG</sequence>
<dbReference type="GO" id="GO:0000123">
    <property type="term" value="C:histone acetyltransferase complex"/>
    <property type="evidence" value="ECO:0007669"/>
    <property type="project" value="TreeGrafter"/>
</dbReference>
<feature type="zinc finger region" description="TAZ-type" evidence="12">
    <location>
        <begin position="1"/>
        <end position="83"/>
    </location>
</feature>
<evidence type="ECO:0000256" key="4">
    <source>
        <dbReference type="ARBA" id="ARBA00022723"/>
    </source>
</evidence>
<keyword evidence="6 12" id="KW-0862">Zinc</keyword>
<evidence type="ECO:0000313" key="14">
    <source>
        <dbReference type="EMBL" id="KAK7097046.1"/>
    </source>
</evidence>
<evidence type="ECO:0000259" key="13">
    <source>
        <dbReference type="PROSITE" id="PS50134"/>
    </source>
</evidence>
<dbReference type="GO" id="GO:0005667">
    <property type="term" value="C:transcription regulator complex"/>
    <property type="evidence" value="ECO:0007669"/>
    <property type="project" value="TreeGrafter"/>
</dbReference>
<dbReference type="InterPro" id="IPR000197">
    <property type="entry name" value="Znf_TAZ"/>
</dbReference>
<feature type="domain" description="TAZ-type" evidence="13">
    <location>
        <begin position="1"/>
        <end position="83"/>
    </location>
</feature>
<dbReference type="Gene3D" id="1.20.1020.10">
    <property type="entry name" value="TAZ domain"/>
    <property type="match status" value="1"/>
</dbReference>
<comment type="subcellular location">
    <subcellularLocation>
        <location evidence="1">Nucleus</location>
    </subcellularLocation>
</comment>
<dbReference type="PROSITE" id="PS50134">
    <property type="entry name" value="ZF_TAZ"/>
    <property type="match status" value="1"/>
</dbReference>
<dbReference type="Pfam" id="PF02135">
    <property type="entry name" value="zf-TAZ"/>
    <property type="match status" value="1"/>
</dbReference>
<evidence type="ECO:0000256" key="11">
    <source>
        <dbReference type="ARBA" id="ARBA00048017"/>
    </source>
</evidence>
<evidence type="ECO:0000256" key="5">
    <source>
        <dbReference type="ARBA" id="ARBA00022771"/>
    </source>
</evidence>
<evidence type="ECO:0000256" key="8">
    <source>
        <dbReference type="ARBA" id="ARBA00023015"/>
    </source>
</evidence>
<protein>
    <recommendedName>
        <fullName evidence="2">histone acetyltransferase</fullName>
        <ecNumber evidence="2">2.3.1.48</ecNumber>
    </recommendedName>
</protein>
<dbReference type="PANTHER" id="PTHR13808">
    <property type="entry name" value="CBP/P300-RELATED"/>
    <property type="match status" value="1"/>
</dbReference>
<dbReference type="GO" id="GO:0045944">
    <property type="term" value="P:positive regulation of transcription by RNA polymerase II"/>
    <property type="evidence" value="ECO:0007669"/>
    <property type="project" value="TreeGrafter"/>
</dbReference>
<keyword evidence="10" id="KW-0539">Nucleus</keyword>
<organism evidence="14 15">
    <name type="scientific">Littorina saxatilis</name>
    <dbReference type="NCBI Taxonomy" id="31220"/>
    <lineage>
        <taxon>Eukaryota</taxon>
        <taxon>Metazoa</taxon>
        <taxon>Spiralia</taxon>
        <taxon>Lophotrochozoa</taxon>
        <taxon>Mollusca</taxon>
        <taxon>Gastropoda</taxon>
        <taxon>Caenogastropoda</taxon>
        <taxon>Littorinimorpha</taxon>
        <taxon>Littorinoidea</taxon>
        <taxon>Littorinidae</taxon>
        <taxon>Littorina</taxon>
    </lineage>
</organism>
<evidence type="ECO:0000256" key="3">
    <source>
        <dbReference type="ARBA" id="ARBA00022679"/>
    </source>
</evidence>
<dbReference type="SUPFAM" id="SSF57933">
    <property type="entry name" value="TAZ domain"/>
    <property type="match status" value="1"/>
</dbReference>
<keyword evidence="4 12" id="KW-0479">Metal-binding</keyword>
<accession>A0AAN9B0N7</accession>
<dbReference type="SMART" id="SM00551">
    <property type="entry name" value="ZnF_TAZ"/>
    <property type="match status" value="1"/>
</dbReference>
<reference evidence="14 15" key="1">
    <citation type="submission" date="2024-02" db="EMBL/GenBank/DDBJ databases">
        <title>Chromosome-scale genome assembly of the rough periwinkle Littorina saxatilis.</title>
        <authorList>
            <person name="De Jode A."/>
            <person name="Faria R."/>
            <person name="Formenti G."/>
            <person name="Sims Y."/>
            <person name="Smith T.P."/>
            <person name="Tracey A."/>
            <person name="Wood J.M.D."/>
            <person name="Zagrodzka Z.B."/>
            <person name="Johannesson K."/>
            <person name="Butlin R.K."/>
            <person name="Leder E.H."/>
        </authorList>
    </citation>
    <scope>NUCLEOTIDE SEQUENCE [LARGE SCALE GENOMIC DNA]</scope>
    <source>
        <strain evidence="14">Snail1</strain>
        <tissue evidence="14">Muscle</tissue>
    </source>
</reference>
<dbReference type="GO" id="GO:0003713">
    <property type="term" value="F:transcription coactivator activity"/>
    <property type="evidence" value="ECO:0007669"/>
    <property type="project" value="TreeGrafter"/>
</dbReference>
<dbReference type="GO" id="GO:0005634">
    <property type="term" value="C:nucleus"/>
    <property type="evidence" value="ECO:0007669"/>
    <property type="project" value="UniProtKB-SubCell"/>
</dbReference>
<comment type="catalytic activity">
    <reaction evidence="11">
        <text>L-lysyl-[protein] + acetyl-CoA = N(6)-acetyl-L-lysyl-[protein] + CoA + H(+)</text>
        <dbReference type="Rhea" id="RHEA:45948"/>
        <dbReference type="Rhea" id="RHEA-COMP:9752"/>
        <dbReference type="Rhea" id="RHEA-COMP:10731"/>
        <dbReference type="ChEBI" id="CHEBI:15378"/>
        <dbReference type="ChEBI" id="CHEBI:29969"/>
        <dbReference type="ChEBI" id="CHEBI:57287"/>
        <dbReference type="ChEBI" id="CHEBI:57288"/>
        <dbReference type="ChEBI" id="CHEBI:61930"/>
        <dbReference type="EC" id="2.3.1.48"/>
    </reaction>
</comment>
<dbReference type="EMBL" id="JBAMIC010000013">
    <property type="protein sequence ID" value="KAK7097046.1"/>
    <property type="molecule type" value="Genomic_DNA"/>
</dbReference>
<keyword evidence="3" id="KW-0808">Transferase</keyword>
<evidence type="ECO:0000256" key="12">
    <source>
        <dbReference type="PROSITE-ProRule" id="PRU00203"/>
    </source>
</evidence>
<dbReference type="AlphaFoldDB" id="A0AAN9B0N7"/>
<dbReference type="GO" id="GO:0031490">
    <property type="term" value="F:chromatin DNA binding"/>
    <property type="evidence" value="ECO:0007669"/>
    <property type="project" value="TreeGrafter"/>
</dbReference>
<keyword evidence="7" id="KW-0156">Chromatin regulator</keyword>
<evidence type="ECO:0000256" key="7">
    <source>
        <dbReference type="ARBA" id="ARBA00022853"/>
    </source>
</evidence>
<dbReference type="PANTHER" id="PTHR13808:SF1">
    <property type="entry name" value="HISTONE ACETYLTRANSFERASE"/>
    <property type="match status" value="1"/>
</dbReference>
<dbReference type="EC" id="2.3.1.48" evidence="2"/>
<dbReference type="InterPro" id="IPR013178">
    <property type="entry name" value="Histone_AcTrfase_Rtt109/CBP"/>
</dbReference>
<keyword evidence="15" id="KW-1185">Reference proteome</keyword>
<keyword evidence="8" id="KW-0805">Transcription regulation</keyword>
<evidence type="ECO:0000313" key="15">
    <source>
        <dbReference type="Proteomes" id="UP001374579"/>
    </source>
</evidence>
<proteinExistence type="predicted"/>
<evidence type="ECO:0000256" key="9">
    <source>
        <dbReference type="ARBA" id="ARBA00023163"/>
    </source>
</evidence>
<keyword evidence="5 12" id="KW-0863">Zinc-finger</keyword>